<evidence type="ECO:0000256" key="1">
    <source>
        <dbReference type="ARBA" id="ARBA00010838"/>
    </source>
</evidence>
<protein>
    <submittedName>
        <fullName evidence="5">6-phospho-beta-glucosidase</fullName>
    </submittedName>
</protein>
<dbReference type="GO" id="GO:0008422">
    <property type="term" value="F:beta-glucosidase activity"/>
    <property type="evidence" value="ECO:0007669"/>
    <property type="project" value="TreeGrafter"/>
</dbReference>
<dbReference type="Proteomes" id="UP000000773">
    <property type="component" value="Chromosome"/>
</dbReference>
<evidence type="ECO:0000313" key="5">
    <source>
        <dbReference type="EMBL" id="ABJ68623.1"/>
    </source>
</evidence>
<dbReference type="FunFam" id="3.20.20.80:FF:000004">
    <property type="entry name" value="Beta-glucosidase 6-phospho-beta-glucosidase"/>
    <property type="match status" value="1"/>
</dbReference>
<comment type="similarity">
    <text evidence="1 4">Belongs to the glycosyl hydrolase 1 family.</text>
</comment>
<keyword evidence="2" id="KW-0378">Hydrolase</keyword>
<dbReference type="AlphaFoldDB" id="Q03DU9"/>
<dbReference type="Pfam" id="PF00232">
    <property type="entry name" value="Glyco_hydro_1"/>
    <property type="match status" value="1"/>
</dbReference>
<dbReference type="HOGENOM" id="CLU_001859_0_2_9"/>
<proteinExistence type="inferred from homology"/>
<dbReference type="PANTHER" id="PTHR10353">
    <property type="entry name" value="GLYCOSYL HYDROLASE"/>
    <property type="match status" value="1"/>
</dbReference>
<dbReference type="GO" id="GO:0005829">
    <property type="term" value="C:cytosol"/>
    <property type="evidence" value="ECO:0007669"/>
    <property type="project" value="TreeGrafter"/>
</dbReference>
<evidence type="ECO:0000256" key="2">
    <source>
        <dbReference type="ARBA" id="ARBA00022801"/>
    </source>
</evidence>
<dbReference type="PANTHER" id="PTHR10353:SF122">
    <property type="entry name" value="6-PHOSPHO-BETA-GLUCOSIDASE ASCB-RELATED"/>
    <property type="match status" value="1"/>
</dbReference>
<dbReference type="Gene3D" id="3.20.20.80">
    <property type="entry name" value="Glycosidases"/>
    <property type="match status" value="1"/>
</dbReference>
<reference evidence="5 6" key="1">
    <citation type="journal article" date="2006" name="Proc. Natl. Acad. Sci. U.S.A.">
        <title>Comparative genomics of the lactic acid bacteria.</title>
        <authorList>
            <person name="Makarova K."/>
            <person name="Slesarev A."/>
            <person name="Wolf Y."/>
            <person name="Sorokin A."/>
            <person name="Mirkin B."/>
            <person name="Koonin E."/>
            <person name="Pavlov A."/>
            <person name="Pavlova N."/>
            <person name="Karamychev V."/>
            <person name="Polouchine N."/>
            <person name="Shakhova V."/>
            <person name="Grigoriev I."/>
            <person name="Lou Y."/>
            <person name="Rohksar D."/>
            <person name="Lucas S."/>
            <person name="Huang K."/>
            <person name="Goodstein D.M."/>
            <person name="Hawkins T."/>
            <person name="Plengvidhya V."/>
            <person name="Welker D."/>
            <person name="Hughes J."/>
            <person name="Goh Y."/>
            <person name="Benson A."/>
            <person name="Baldwin K."/>
            <person name="Lee J.H."/>
            <person name="Diaz-Muniz I."/>
            <person name="Dosti B."/>
            <person name="Smeianov V."/>
            <person name="Wechter W."/>
            <person name="Barabote R."/>
            <person name="Lorca G."/>
            <person name="Altermann E."/>
            <person name="Barrangou R."/>
            <person name="Ganesan B."/>
            <person name="Xie Y."/>
            <person name="Rawsthorne H."/>
            <person name="Tamir D."/>
            <person name="Parker C."/>
            <person name="Breidt F."/>
            <person name="Broadbent J."/>
            <person name="Hutkins R."/>
            <person name="O'Sullivan D."/>
            <person name="Steele J."/>
            <person name="Unlu G."/>
            <person name="Saier M."/>
            <person name="Klaenhammer T."/>
            <person name="Richardson P."/>
            <person name="Kozyavkin S."/>
            <person name="Weimer B."/>
            <person name="Mills D."/>
        </authorList>
    </citation>
    <scope>NUCLEOTIDE SEQUENCE [LARGE SCALE GENOMIC DNA]</scope>
    <source>
        <strain evidence="6">ATCC 25745 / CCUG 21536 / LMG 10740 / 183-1w</strain>
    </source>
</reference>
<dbReference type="InterPro" id="IPR017853">
    <property type="entry name" value="GH"/>
</dbReference>
<dbReference type="KEGG" id="ppe:PEPE_1602"/>
<dbReference type="GO" id="GO:0016052">
    <property type="term" value="P:carbohydrate catabolic process"/>
    <property type="evidence" value="ECO:0007669"/>
    <property type="project" value="TreeGrafter"/>
</dbReference>
<accession>Q03DU9</accession>
<sequence>MKDKKFSDGFLWGGAMAANQCEGAYDIDGKGMSIMDIMTVGNSSKRRRATPEIDPQEYYPNHRGIDFYHKYKDDIKLLKEMGLKCFRTSIAWTRIFPKGDEASPNEKGLAFYDELIDTLLANNIKPVITISHYEMPLYLVEKYGGWKNKKLIDFYLNYCRVLFKRYSGKVKYWMTFNEINSTWFVPAISGVKISNDDPKYLQVKCQTMHNLFVASARAVQMGHEINSNNQIGCMVLTTVGYPKTTNPKDALAADDYITRGTLAFTDVHVRGHYPSFVKRMVQKNHLELDITDEELLDIQTGVVDYIGLSYYSSSVVSSEIDKNADSSIGGNFSMGLKNPYLKANEWGWQSDPDGFRLILRWLGQRYEIPLFVVENGYGHEDEVLSGHIIHDDYRIDYLRKHVNALAEAINEDGVDIIGYTPWGCIDLISASTGEMKKRYGMVYVDLDNTGKGTLSRYKKDSFYWYQKVIESNGGEL</sequence>
<dbReference type="EMBL" id="CP000422">
    <property type="protein sequence ID" value="ABJ68623.1"/>
    <property type="molecule type" value="Genomic_DNA"/>
</dbReference>
<dbReference type="STRING" id="278197.PEPE_1602"/>
<keyword evidence="3" id="KW-0326">Glycosidase</keyword>
<dbReference type="InterPro" id="IPR033132">
    <property type="entry name" value="GH_1_N_CS"/>
</dbReference>
<evidence type="ECO:0000256" key="3">
    <source>
        <dbReference type="ARBA" id="ARBA00023295"/>
    </source>
</evidence>
<dbReference type="RefSeq" id="WP_011673753.1">
    <property type="nucleotide sequence ID" value="NC_008525.1"/>
</dbReference>
<organism evidence="5 6">
    <name type="scientific">Pediococcus pentosaceus (strain ATCC 25745 / CCUG 21536 / LMG 10740 / 183-1w)</name>
    <dbReference type="NCBI Taxonomy" id="278197"/>
    <lineage>
        <taxon>Bacteria</taxon>
        <taxon>Bacillati</taxon>
        <taxon>Bacillota</taxon>
        <taxon>Bacilli</taxon>
        <taxon>Lactobacillales</taxon>
        <taxon>Lactobacillaceae</taxon>
        <taxon>Pediococcus</taxon>
    </lineage>
</organism>
<dbReference type="InterPro" id="IPR001360">
    <property type="entry name" value="Glyco_hydro_1"/>
</dbReference>
<dbReference type="PROSITE" id="PS00653">
    <property type="entry name" value="GLYCOSYL_HYDROL_F1_2"/>
    <property type="match status" value="1"/>
</dbReference>
<evidence type="ECO:0000313" key="6">
    <source>
        <dbReference type="Proteomes" id="UP000000773"/>
    </source>
</evidence>
<dbReference type="GeneID" id="33062370"/>
<gene>
    <name evidence="5" type="ordered locus">PEPE_1602</name>
</gene>
<dbReference type="PRINTS" id="PR00131">
    <property type="entry name" value="GLHYDRLASE1"/>
</dbReference>
<evidence type="ECO:0000256" key="4">
    <source>
        <dbReference type="RuleBase" id="RU003690"/>
    </source>
</evidence>
<dbReference type="OrthoDB" id="1688691at2"/>
<dbReference type="SUPFAM" id="SSF51445">
    <property type="entry name" value="(Trans)glycosidases"/>
    <property type="match status" value="1"/>
</dbReference>
<name>Q03DU9_PEDPA</name>
<dbReference type="eggNOG" id="COG2723">
    <property type="taxonomic scope" value="Bacteria"/>
</dbReference>
<dbReference type="CAZy" id="GH1">
    <property type="family name" value="Glycoside Hydrolase Family 1"/>
</dbReference>